<organism evidence="2 4">
    <name type="scientific">Tanacetum coccineum</name>
    <dbReference type="NCBI Taxonomy" id="301880"/>
    <lineage>
        <taxon>Eukaryota</taxon>
        <taxon>Viridiplantae</taxon>
        <taxon>Streptophyta</taxon>
        <taxon>Embryophyta</taxon>
        <taxon>Tracheophyta</taxon>
        <taxon>Spermatophyta</taxon>
        <taxon>Magnoliopsida</taxon>
        <taxon>eudicotyledons</taxon>
        <taxon>Gunneridae</taxon>
        <taxon>Pentapetalae</taxon>
        <taxon>asterids</taxon>
        <taxon>campanulids</taxon>
        <taxon>Asterales</taxon>
        <taxon>Asteraceae</taxon>
        <taxon>Asteroideae</taxon>
        <taxon>Anthemideae</taxon>
        <taxon>Anthemidinae</taxon>
        <taxon>Tanacetum</taxon>
    </lineage>
</organism>
<comment type="caution">
    <text evidence="2">The sequence shown here is derived from an EMBL/GenBank/DDBJ whole genome shotgun (WGS) entry which is preliminary data.</text>
</comment>
<dbReference type="EMBL" id="BQNB010010175">
    <property type="protein sequence ID" value="GJS73729.1"/>
    <property type="molecule type" value="Genomic_DNA"/>
</dbReference>
<evidence type="ECO:0000313" key="2">
    <source>
        <dbReference type="EMBL" id="GJS73266.1"/>
    </source>
</evidence>
<protein>
    <submittedName>
        <fullName evidence="2">Uncharacterized protein</fullName>
    </submittedName>
</protein>
<evidence type="ECO:0000313" key="4">
    <source>
        <dbReference type="Proteomes" id="UP001151760"/>
    </source>
</evidence>
<reference evidence="2" key="2">
    <citation type="submission" date="2022-01" db="EMBL/GenBank/DDBJ databases">
        <authorList>
            <person name="Yamashiro T."/>
            <person name="Shiraishi A."/>
            <person name="Satake H."/>
            <person name="Nakayama K."/>
        </authorList>
    </citation>
    <scope>NUCLEOTIDE SEQUENCE</scope>
</reference>
<reference evidence="2" key="1">
    <citation type="journal article" date="2022" name="Int. J. Mol. Sci.">
        <title>Draft Genome of Tanacetum Coccineum: Genomic Comparison of Closely Related Tanacetum-Family Plants.</title>
        <authorList>
            <person name="Yamashiro T."/>
            <person name="Shiraishi A."/>
            <person name="Nakayama K."/>
            <person name="Satake H."/>
        </authorList>
    </citation>
    <scope>NUCLEOTIDE SEQUENCE</scope>
</reference>
<evidence type="ECO:0000313" key="3">
    <source>
        <dbReference type="EMBL" id="GJS73729.1"/>
    </source>
</evidence>
<proteinExistence type="predicted"/>
<dbReference type="Proteomes" id="UP001151760">
    <property type="component" value="Unassembled WGS sequence"/>
</dbReference>
<accession>A0ABQ4Y7F3</accession>
<feature type="region of interest" description="Disordered" evidence="1">
    <location>
        <begin position="25"/>
        <end position="65"/>
    </location>
</feature>
<keyword evidence="4" id="KW-1185">Reference proteome</keyword>
<gene>
    <name evidence="2" type="ORF">Tco_0706107</name>
    <name evidence="3" type="ORF">Tco_0706570</name>
</gene>
<name>A0ABQ4Y7F3_9ASTR</name>
<sequence>MWLTISTIIIHIQYHLHSPIPTPIPASTPTPIPETDPEPMEHTFEEPSPCTPTHSEDSHHPHKMHAQRTDTFVRRWKEAGKVFLKKEKFGHIQDLKGRTKGSGRKIQDESSSFFVSTVSGQVSTDSIKKSIPSPDKGQREGKAPMIIEEAPKKTKEQILQEEASLAEAIRLDNLEKEEVAKQHYTDKDWDLIRAKIEANAELSNIVLGSGLQGEDFAKKMVELVNQRKKHFAEERARAKRNKPLTQSQLRTYMMNYLKNQGLEALQLKIKCFEEVKIRIR</sequence>
<dbReference type="EMBL" id="BQNB010010141">
    <property type="protein sequence ID" value="GJS73266.1"/>
    <property type="molecule type" value="Genomic_DNA"/>
</dbReference>
<feature type="compositionally biased region" description="Pro residues" evidence="1">
    <location>
        <begin position="25"/>
        <end position="34"/>
    </location>
</feature>
<evidence type="ECO:0000256" key="1">
    <source>
        <dbReference type="SAM" id="MobiDB-lite"/>
    </source>
</evidence>